<proteinExistence type="predicted"/>
<feature type="region of interest" description="Disordered" evidence="1">
    <location>
        <begin position="1"/>
        <end position="66"/>
    </location>
</feature>
<name>A0AAV4WI85_CAEEX</name>
<protein>
    <submittedName>
        <fullName evidence="2">Uncharacterized protein</fullName>
    </submittedName>
</protein>
<evidence type="ECO:0000313" key="2">
    <source>
        <dbReference type="EMBL" id="GIY81273.1"/>
    </source>
</evidence>
<dbReference type="Proteomes" id="UP001054945">
    <property type="component" value="Unassembled WGS sequence"/>
</dbReference>
<evidence type="ECO:0000313" key="3">
    <source>
        <dbReference type="Proteomes" id="UP001054945"/>
    </source>
</evidence>
<evidence type="ECO:0000256" key="1">
    <source>
        <dbReference type="SAM" id="MobiDB-lite"/>
    </source>
</evidence>
<comment type="caution">
    <text evidence="2">The sequence shown here is derived from an EMBL/GenBank/DDBJ whole genome shotgun (WGS) entry which is preliminary data.</text>
</comment>
<gene>
    <name evidence="2" type="ORF">CEXT_585751</name>
</gene>
<keyword evidence="3" id="KW-1185">Reference proteome</keyword>
<feature type="compositionally biased region" description="Basic and acidic residues" evidence="1">
    <location>
        <begin position="57"/>
        <end position="66"/>
    </location>
</feature>
<sequence>MKLKADAKSKTSSEMCEKKSQIKETLSKQTGDEEKSGSKILNSDEKHTSYEPMTSPKSEKEEENLEAKILRSPDTKLFNQLGEERSMKLKTNLSNLFA</sequence>
<feature type="compositionally biased region" description="Basic and acidic residues" evidence="1">
    <location>
        <begin position="1"/>
        <end position="49"/>
    </location>
</feature>
<dbReference type="EMBL" id="BPLR01016100">
    <property type="protein sequence ID" value="GIY81273.1"/>
    <property type="molecule type" value="Genomic_DNA"/>
</dbReference>
<dbReference type="AlphaFoldDB" id="A0AAV4WI85"/>
<organism evidence="2 3">
    <name type="scientific">Caerostris extrusa</name>
    <name type="common">Bark spider</name>
    <name type="synonym">Caerostris bankana</name>
    <dbReference type="NCBI Taxonomy" id="172846"/>
    <lineage>
        <taxon>Eukaryota</taxon>
        <taxon>Metazoa</taxon>
        <taxon>Ecdysozoa</taxon>
        <taxon>Arthropoda</taxon>
        <taxon>Chelicerata</taxon>
        <taxon>Arachnida</taxon>
        <taxon>Araneae</taxon>
        <taxon>Araneomorphae</taxon>
        <taxon>Entelegynae</taxon>
        <taxon>Araneoidea</taxon>
        <taxon>Araneidae</taxon>
        <taxon>Caerostris</taxon>
    </lineage>
</organism>
<reference evidence="2 3" key="1">
    <citation type="submission" date="2021-06" db="EMBL/GenBank/DDBJ databases">
        <title>Caerostris extrusa draft genome.</title>
        <authorList>
            <person name="Kono N."/>
            <person name="Arakawa K."/>
        </authorList>
    </citation>
    <scope>NUCLEOTIDE SEQUENCE [LARGE SCALE GENOMIC DNA]</scope>
</reference>
<accession>A0AAV4WI85</accession>